<dbReference type="EMBL" id="CP002831">
    <property type="protein sequence ID" value="AFC25030.1"/>
    <property type="molecule type" value="Genomic_DNA"/>
</dbReference>
<proteinExistence type="predicted"/>
<reference evidence="2 3" key="1">
    <citation type="journal article" date="2012" name="Stand. Genomic Sci.">
        <title>Complete genome sequencing and analysis of Saprospira grandis str. Lewin, a predatory marine bacterium.</title>
        <authorList>
            <person name="Saw J.H."/>
            <person name="Yuryev A."/>
            <person name="Kanbe M."/>
            <person name="Hou S."/>
            <person name="Young A.G."/>
            <person name="Aizawa S."/>
            <person name="Alam M."/>
        </authorList>
    </citation>
    <scope>NUCLEOTIDE SEQUENCE [LARGE SCALE GENOMIC DNA]</scope>
    <source>
        <strain evidence="2 3">Lewin</strain>
    </source>
</reference>
<dbReference type="KEGG" id="sgn:SGRA_2301"/>
<name>H6L446_SAPGL</name>
<accession>H6L446</accession>
<dbReference type="AlphaFoldDB" id="H6L446"/>
<evidence type="ECO:0000256" key="1">
    <source>
        <dbReference type="SAM" id="MobiDB-lite"/>
    </source>
</evidence>
<feature type="region of interest" description="Disordered" evidence="1">
    <location>
        <begin position="66"/>
        <end position="91"/>
    </location>
</feature>
<dbReference type="HOGENOM" id="CLU_2425218_0_0_10"/>
<organism evidence="2 3">
    <name type="scientific">Saprospira grandis (strain Lewin)</name>
    <dbReference type="NCBI Taxonomy" id="984262"/>
    <lineage>
        <taxon>Bacteria</taxon>
        <taxon>Pseudomonadati</taxon>
        <taxon>Bacteroidota</taxon>
        <taxon>Saprospiria</taxon>
        <taxon>Saprospirales</taxon>
        <taxon>Saprospiraceae</taxon>
        <taxon>Saprospira</taxon>
    </lineage>
</organism>
<feature type="compositionally biased region" description="Basic and acidic residues" evidence="1">
    <location>
        <begin position="70"/>
        <end position="91"/>
    </location>
</feature>
<gene>
    <name evidence="2" type="ordered locus">SGRA_2301</name>
</gene>
<dbReference type="Proteomes" id="UP000007519">
    <property type="component" value="Chromosome"/>
</dbReference>
<evidence type="ECO:0000313" key="3">
    <source>
        <dbReference type="Proteomes" id="UP000007519"/>
    </source>
</evidence>
<protein>
    <submittedName>
        <fullName evidence="2">Uncharacterized protein</fullName>
    </submittedName>
</protein>
<sequence length="91" mass="10319">MQIQSGFSKFYSLYFNNKFPFSLLNRFSRLLSAYYNFSCGYWLSLRFAAAGLAMCSSAAQRQTKAVRPQGRADLRAAKRSADERSEAEAPK</sequence>
<evidence type="ECO:0000313" key="2">
    <source>
        <dbReference type="EMBL" id="AFC25030.1"/>
    </source>
</evidence>
<keyword evidence="3" id="KW-1185">Reference proteome</keyword>